<name>A0A2R5EKZ3_9BACL</name>
<feature type="chain" id="PRO_5015316693" description="SLH domain-containing protein" evidence="1">
    <location>
        <begin position="28"/>
        <end position="578"/>
    </location>
</feature>
<dbReference type="PROSITE" id="PS51272">
    <property type="entry name" value="SLH"/>
    <property type="match status" value="3"/>
</dbReference>
<evidence type="ECO:0000313" key="4">
    <source>
        <dbReference type="Proteomes" id="UP000245202"/>
    </source>
</evidence>
<dbReference type="Gene3D" id="2.60.40.1850">
    <property type="match status" value="1"/>
</dbReference>
<accession>A0A2R5EKZ3</accession>
<keyword evidence="1" id="KW-0732">Signal</keyword>
<dbReference type="PANTHER" id="PTHR43308">
    <property type="entry name" value="OUTER MEMBRANE PROTEIN ALPHA-RELATED"/>
    <property type="match status" value="1"/>
</dbReference>
<dbReference type="InterPro" id="IPR001119">
    <property type="entry name" value="SLH_dom"/>
</dbReference>
<dbReference type="EMBL" id="BDQX01000089">
    <property type="protein sequence ID" value="GBG07316.1"/>
    <property type="molecule type" value="Genomic_DNA"/>
</dbReference>
<reference evidence="3 4" key="1">
    <citation type="submission" date="2017-08" db="EMBL/GenBank/DDBJ databases">
        <title>Substantial Increase in Enzyme Production by Combined Drug-Resistance Mutations in Paenibacillus agaridevorans.</title>
        <authorList>
            <person name="Tanaka Y."/>
            <person name="Funane K."/>
            <person name="Hosaka T."/>
            <person name="Shiwa Y."/>
            <person name="Fujita N."/>
            <person name="Miyazaki T."/>
            <person name="Yoshikawa H."/>
            <person name="Murakami K."/>
            <person name="Kasahara K."/>
            <person name="Inaoka T."/>
            <person name="Hiraga Y."/>
            <person name="Ochi K."/>
        </authorList>
    </citation>
    <scope>NUCLEOTIDE SEQUENCE [LARGE SCALE GENOMIC DNA]</scope>
    <source>
        <strain evidence="3 4">T-3040</strain>
    </source>
</reference>
<evidence type="ECO:0000256" key="1">
    <source>
        <dbReference type="SAM" id="SignalP"/>
    </source>
</evidence>
<evidence type="ECO:0000259" key="2">
    <source>
        <dbReference type="PROSITE" id="PS51272"/>
    </source>
</evidence>
<feature type="domain" description="SLH" evidence="2">
    <location>
        <begin position="526"/>
        <end position="578"/>
    </location>
</feature>
<feature type="signal peptide" evidence="1">
    <location>
        <begin position="1"/>
        <end position="27"/>
    </location>
</feature>
<keyword evidence="4" id="KW-1185">Reference proteome</keyword>
<evidence type="ECO:0000313" key="3">
    <source>
        <dbReference type="EMBL" id="GBG07316.1"/>
    </source>
</evidence>
<sequence>MNSKAVKRLAAFIAAVMLVGTIPTVVAAESSAVTTGSAVVTSAKEETQESIVYFVNYEDTTKISSVASFLAKPGTYSKDGVNYLRVDVQQVYDVKLTVAGKEGAKVGEYTTTVQGRNGAQEVTYFTFDYVVDSFTEVITANTTYMVPDYFTEPQSHDLYVVINNDSSEAVKGLSAAIATADAAEPKTEALTAALSKAKKANSLLTPKADLEAALADLTKATQENPTNAFVYYVNDSDPSKLSSMAAYLANPKSYQKDGKSYLRLDVMQKYDVKVLVEEKEGAKVAEYVTTVQGRQGSEEVTFVTFDFEVSDLAATLSASASYFVPGVFEEPQSHTISIVVNQNKDAELSKAKAAVALAEAAVEQTDELKAAITAANQAATYLNTAADIESATNALLQAIGNVNVFVDTEKHWAQNDIAQLYAQGIVNGYENGQFAPGKAMTRAEFTKLVVTSLNIPATEKELAFADNDKIAAWASDFVKRAVAAGVITGYADHTFAPQDTVSRAEAAVILVKALKLSTENAPELTFADSDAIPAYAKPYVAVAVEKGLIEGVGNNTFAPGADASRAQAAAIILRALTL</sequence>
<proteinExistence type="predicted"/>
<dbReference type="Pfam" id="PF00395">
    <property type="entry name" value="SLH"/>
    <property type="match status" value="3"/>
</dbReference>
<dbReference type="InterPro" id="IPR037250">
    <property type="entry name" value="NEAT_dom_sf"/>
</dbReference>
<dbReference type="PANTHER" id="PTHR43308:SF5">
    <property type="entry name" value="S-LAYER PROTEIN _ PEPTIDOGLYCAN ENDO-BETA-N-ACETYLGLUCOSAMINIDASE"/>
    <property type="match status" value="1"/>
</dbReference>
<dbReference type="Proteomes" id="UP000245202">
    <property type="component" value="Unassembled WGS sequence"/>
</dbReference>
<feature type="domain" description="SLH" evidence="2">
    <location>
        <begin position="461"/>
        <end position="524"/>
    </location>
</feature>
<dbReference type="InterPro" id="IPR051465">
    <property type="entry name" value="Cell_Envelope_Struct_Comp"/>
</dbReference>
<organism evidence="3 4">
    <name type="scientific">Paenibacillus agaridevorans</name>
    <dbReference type="NCBI Taxonomy" id="171404"/>
    <lineage>
        <taxon>Bacteria</taxon>
        <taxon>Bacillati</taxon>
        <taxon>Bacillota</taxon>
        <taxon>Bacilli</taxon>
        <taxon>Bacillales</taxon>
        <taxon>Paenibacillaceae</taxon>
        <taxon>Paenibacillus</taxon>
    </lineage>
</organism>
<feature type="domain" description="SLH" evidence="2">
    <location>
        <begin position="400"/>
        <end position="460"/>
    </location>
</feature>
<protein>
    <recommendedName>
        <fullName evidence="2">SLH domain-containing protein</fullName>
    </recommendedName>
</protein>
<comment type="caution">
    <text evidence="3">The sequence shown here is derived from an EMBL/GenBank/DDBJ whole genome shotgun (WGS) entry which is preliminary data.</text>
</comment>
<dbReference type="RefSeq" id="WP_108992395.1">
    <property type="nucleotide sequence ID" value="NZ_BDQX01000089.1"/>
</dbReference>
<gene>
    <name evidence="3" type="ORF">PAT3040_01864</name>
</gene>
<dbReference type="AlphaFoldDB" id="A0A2R5EKZ3"/>